<reference evidence="1 2" key="1">
    <citation type="submission" date="2014-04" db="EMBL/GenBank/DDBJ databases">
        <authorList>
            <consortium name="DOE Joint Genome Institute"/>
            <person name="Kuo A."/>
            <person name="Tarkka M."/>
            <person name="Buscot F."/>
            <person name="Kohler A."/>
            <person name="Nagy L.G."/>
            <person name="Floudas D."/>
            <person name="Copeland A."/>
            <person name="Barry K.W."/>
            <person name="Cichocki N."/>
            <person name="Veneault-Fourrey C."/>
            <person name="LaButti K."/>
            <person name="Lindquist E.A."/>
            <person name="Lipzen A."/>
            <person name="Lundell T."/>
            <person name="Morin E."/>
            <person name="Murat C."/>
            <person name="Sun H."/>
            <person name="Tunlid A."/>
            <person name="Henrissat B."/>
            <person name="Grigoriev I.V."/>
            <person name="Hibbett D.S."/>
            <person name="Martin F."/>
            <person name="Nordberg H.P."/>
            <person name="Cantor M.N."/>
            <person name="Hua S.X."/>
        </authorList>
    </citation>
    <scope>NUCLEOTIDE SEQUENCE [LARGE SCALE GENOMIC DNA]</scope>
    <source>
        <strain evidence="1 2">F 1598</strain>
    </source>
</reference>
<dbReference type="Proteomes" id="UP000054166">
    <property type="component" value="Unassembled WGS sequence"/>
</dbReference>
<organism evidence="1 2">
    <name type="scientific">Piloderma croceum (strain F 1598)</name>
    <dbReference type="NCBI Taxonomy" id="765440"/>
    <lineage>
        <taxon>Eukaryota</taxon>
        <taxon>Fungi</taxon>
        <taxon>Dikarya</taxon>
        <taxon>Basidiomycota</taxon>
        <taxon>Agaricomycotina</taxon>
        <taxon>Agaricomycetes</taxon>
        <taxon>Agaricomycetidae</taxon>
        <taxon>Atheliales</taxon>
        <taxon>Atheliaceae</taxon>
        <taxon>Piloderma</taxon>
    </lineage>
</organism>
<gene>
    <name evidence="1" type="ORF">PILCRDRAFT_6425</name>
</gene>
<protein>
    <submittedName>
        <fullName evidence="1">Uncharacterized protein</fullName>
    </submittedName>
</protein>
<sequence length="145" mass="16268">MSTVSSHNRTDFTNLHSSGSMDELANLLASDAFRDQTHIRVFLDGLRPQASPFPIITHDHLINLHIEARIDPHLVLNAFSVAHLQTIQVVIKYAPPHREAIESALEALFDRTPSLTQVGAECFGSSMLGWKFCQKIIQREIARVQ</sequence>
<proteinExistence type="predicted"/>
<evidence type="ECO:0000313" key="2">
    <source>
        <dbReference type="Proteomes" id="UP000054166"/>
    </source>
</evidence>
<evidence type="ECO:0000313" key="1">
    <source>
        <dbReference type="EMBL" id="KIM84132.1"/>
    </source>
</evidence>
<keyword evidence="2" id="KW-1185">Reference proteome</keyword>
<reference evidence="2" key="2">
    <citation type="submission" date="2015-01" db="EMBL/GenBank/DDBJ databases">
        <title>Evolutionary Origins and Diversification of the Mycorrhizal Mutualists.</title>
        <authorList>
            <consortium name="DOE Joint Genome Institute"/>
            <consortium name="Mycorrhizal Genomics Consortium"/>
            <person name="Kohler A."/>
            <person name="Kuo A."/>
            <person name="Nagy L.G."/>
            <person name="Floudas D."/>
            <person name="Copeland A."/>
            <person name="Barry K.W."/>
            <person name="Cichocki N."/>
            <person name="Veneault-Fourrey C."/>
            <person name="LaButti K."/>
            <person name="Lindquist E.A."/>
            <person name="Lipzen A."/>
            <person name="Lundell T."/>
            <person name="Morin E."/>
            <person name="Murat C."/>
            <person name="Riley R."/>
            <person name="Ohm R."/>
            <person name="Sun H."/>
            <person name="Tunlid A."/>
            <person name="Henrissat B."/>
            <person name="Grigoriev I.V."/>
            <person name="Hibbett D.S."/>
            <person name="Martin F."/>
        </authorList>
    </citation>
    <scope>NUCLEOTIDE SEQUENCE [LARGE SCALE GENOMIC DNA]</scope>
    <source>
        <strain evidence="2">F 1598</strain>
    </source>
</reference>
<dbReference type="AlphaFoldDB" id="A0A0C3C3H3"/>
<accession>A0A0C3C3H3</accession>
<name>A0A0C3C3H3_PILCF</name>
<dbReference type="EMBL" id="KN832988">
    <property type="protein sequence ID" value="KIM84132.1"/>
    <property type="molecule type" value="Genomic_DNA"/>
</dbReference>
<dbReference type="InParanoid" id="A0A0C3C3H3"/>
<dbReference type="HOGENOM" id="CLU_1787546_0_0_1"/>